<keyword evidence="5" id="KW-0804">Transcription</keyword>
<dbReference type="Gene3D" id="1.10.10.10">
    <property type="entry name" value="Winged helix-like DNA-binding domain superfamily/Winged helix DNA-binding domain"/>
    <property type="match status" value="1"/>
</dbReference>
<sequence length="210" mass="23218">MPSFSQSGSGPAETQIEADAALMRRIASGDRGAARELMERSLPLMLAIGRRMLRDPAEAEDVAQDAFIRAWNAAARWKPGHARLESWMSRIATNLCLDRLRKKRETAMDSPPEMEDSRMPADDEMIASEASLTVNDAIATLPERQRLALELCHFQDFTNIEAAEQLDISVEALESLLARARRKLKAVLMPQRDDLVSSLTVASGKASEAL</sequence>
<accession>A0ABU7LT42</accession>
<dbReference type="Proteomes" id="UP001354971">
    <property type="component" value="Unassembled WGS sequence"/>
</dbReference>
<evidence type="ECO:0000313" key="9">
    <source>
        <dbReference type="Proteomes" id="UP001354971"/>
    </source>
</evidence>
<keyword evidence="3" id="KW-0731">Sigma factor</keyword>
<dbReference type="InterPro" id="IPR013249">
    <property type="entry name" value="RNA_pol_sigma70_r4_t2"/>
</dbReference>
<evidence type="ECO:0000256" key="3">
    <source>
        <dbReference type="ARBA" id="ARBA00023082"/>
    </source>
</evidence>
<evidence type="ECO:0000259" key="6">
    <source>
        <dbReference type="Pfam" id="PF04542"/>
    </source>
</evidence>
<gene>
    <name evidence="8" type="ORF">V0U79_11905</name>
</gene>
<evidence type="ECO:0000256" key="5">
    <source>
        <dbReference type="ARBA" id="ARBA00023163"/>
    </source>
</evidence>
<evidence type="ECO:0000256" key="4">
    <source>
        <dbReference type="ARBA" id="ARBA00023125"/>
    </source>
</evidence>
<reference evidence="8 9" key="1">
    <citation type="submission" date="2024-01" db="EMBL/GenBank/DDBJ databases">
        <title>Hyphobacterium bacterium isolated from marine sediment.</title>
        <authorList>
            <person name="Zhao S."/>
        </authorList>
    </citation>
    <scope>NUCLEOTIDE SEQUENCE [LARGE SCALE GENOMIC DNA]</scope>
    <source>
        <strain evidence="9">HN65</strain>
    </source>
</reference>
<name>A0ABU7LT42_9PROT</name>
<dbReference type="Pfam" id="PF04542">
    <property type="entry name" value="Sigma70_r2"/>
    <property type="match status" value="1"/>
</dbReference>
<dbReference type="InterPro" id="IPR036388">
    <property type="entry name" value="WH-like_DNA-bd_sf"/>
</dbReference>
<dbReference type="InterPro" id="IPR007627">
    <property type="entry name" value="RNA_pol_sigma70_r2"/>
</dbReference>
<dbReference type="InterPro" id="IPR013325">
    <property type="entry name" value="RNA_pol_sigma_r2"/>
</dbReference>
<dbReference type="InterPro" id="IPR013324">
    <property type="entry name" value="RNA_pol_sigma_r3/r4-like"/>
</dbReference>
<dbReference type="InterPro" id="IPR039425">
    <property type="entry name" value="RNA_pol_sigma-70-like"/>
</dbReference>
<proteinExistence type="inferred from homology"/>
<dbReference type="InterPro" id="IPR014284">
    <property type="entry name" value="RNA_pol_sigma-70_dom"/>
</dbReference>
<dbReference type="Pfam" id="PF08281">
    <property type="entry name" value="Sigma70_r4_2"/>
    <property type="match status" value="1"/>
</dbReference>
<dbReference type="SUPFAM" id="SSF88946">
    <property type="entry name" value="Sigma2 domain of RNA polymerase sigma factors"/>
    <property type="match status" value="1"/>
</dbReference>
<dbReference type="EMBL" id="JAZDRP010000008">
    <property type="protein sequence ID" value="MEE2527074.1"/>
    <property type="molecule type" value="Genomic_DNA"/>
</dbReference>
<evidence type="ECO:0000256" key="2">
    <source>
        <dbReference type="ARBA" id="ARBA00023015"/>
    </source>
</evidence>
<evidence type="ECO:0000313" key="8">
    <source>
        <dbReference type="EMBL" id="MEE2527074.1"/>
    </source>
</evidence>
<dbReference type="PANTHER" id="PTHR43133">
    <property type="entry name" value="RNA POLYMERASE ECF-TYPE SIGMA FACTO"/>
    <property type="match status" value="1"/>
</dbReference>
<comment type="similarity">
    <text evidence="1">Belongs to the sigma-70 factor family. ECF subfamily.</text>
</comment>
<organism evidence="8 9">
    <name type="scientific">Hyphobacterium lacteum</name>
    <dbReference type="NCBI Taxonomy" id="3116575"/>
    <lineage>
        <taxon>Bacteria</taxon>
        <taxon>Pseudomonadati</taxon>
        <taxon>Pseudomonadota</taxon>
        <taxon>Alphaproteobacteria</taxon>
        <taxon>Maricaulales</taxon>
        <taxon>Maricaulaceae</taxon>
        <taxon>Hyphobacterium</taxon>
    </lineage>
</organism>
<keyword evidence="4" id="KW-0238">DNA-binding</keyword>
<dbReference type="NCBIfam" id="NF004113">
    <property type="entry name" value="PRK05602.1"/>
    <property type="match status" value="1"/>
</dbReference>
<dbReference type="Gene3D" id="1.10.1740.10">
    <property type="match status" value="1"/>
</dbReference>
<dbReference type="RefSeq" id="WP_330199738.1">
    <property type="nucleotide sequence ID" value="NZ_JAZDRP010000008.1"/>
</dbReference>
<dbReference type="NCBIfam" id="TIGR02937">
    <property type="entry name" value="sigma70-ECF"/>
    <property type="match status" value="1"/>
</dbReference>
<comment type="caution">
    <text evidence="8">The sequence shown here is derived from an EMBL/GenBank/DDBJ whole genome shotgun (WGS) entry which is preliminary data.</text>
</comment>
<feature type="domain" description="RNA polymerase sigma-70 region 2" evidence="6">
    <location>
        <begin position="37"/>
        <end position="104"/>
    </location>
</feature>
<feature type="domain" description="RNA polymerase sigma factor 70 region 4 type 2" evidence="7">
    <location>
        <begin position="135"/>
        <end position="184"/>
    </location>
</feature>
<dbReference type="PANTHER" id="PTHR43133:SF8">
    <property type="entry name" value="RNA POLYMERASE SIGMA FACTOR HI_1459-RELATED"/>
    <property type="match status" value="1"/>
</dbReference>
<dbReference type="SUPFAM" id="SSF88659">
    <property type="entry name" value="Sigma3 and sigma4 domains of RNA polymerase sigma factors"/>
    <property type="match status" value="1"/>
</dbReference>
<protein>
    <submittedName>
        <fullName evidence="8">RNA polymerase sigma factor</fullName>
    </submittedName>
</protein>
<dbReference type="CDD" id="cd06171">
    <property type="entry name" value="Sigma70_r4"/>
    <property type="match status" value="1"/>
</dbReference>
<evidence type="ECO:0000259" key="7">
    <source>
        <dbReference type="Pfam" id="PF08281"/>
    </source>
</evidence>
<keyword evidence="9" id="KW-1185">Reference proteome</keyword>
<keyword evidence="2" id="KW-0805">Transcription regulation</keyword>
<evidence type="ECO:0000256" key="1">
    <source>
        <dbReference type="ARBA" id="ARBA00010641"/>
    </source>
</evidence>